<name>A0A1G4IFB6_TRYEQ</name>
<organism evidence="1 2">
    <name type="scientific">Trypanosoma equiperdum</name>
    <dbReference type="NCBI Taxonomy" id="5694"/>
    <lineage>
        <taxon>Eukaryota</taxon>
        <taxon>Discoba</taxon>
        <taxon>Euglenozoa</taxon>
        <taxon>Kinetoplastea</taxon>
        <taxon>Metakinetoplastina</taxon>
        <taxon>Trypanosomatida</taxon>
        <taxon>Trypanosomatidae</taxon>
        <taxon>Trypanosoma</taxon>
    </lineage>
</organism>
<evidence type="ECO:0000313" key="2">
    <source>
        <dbReference type="Proteomes" id="UP000195570"/>
    </source>
</evidence>
<dbReference type="RefSeq" id="XP_067081557.1">
    <property type="nucleotide sequence ID" value="XM_067225456.1"/>
</dbReference>
<dbReference type="EMBL" id="CZPT02001525">
    <property type="protein sequence ID" value="SCU70798.1"/>
    <property type="molecule type" value="Genomic_DNA"/>
</dbReference>
<dbReference type="AlphaFoldDB" id="A0A1G4IFB6"/>
<reference evidence="1" key="1">
    <citation type="submission" date="2016-09" db="EMBL/GenBank/DDBJ databases">
        <authorList>
            <person name="Hebert L."/>
            <person name="Moumen B."/>
        </authorList>
    </citation>
    <scope>NUCLEOTIDE SEQUENCE [LARGE SCALE GENOMIC DNA]</scope>
    <source>
        <strain evidence="1">OVI</strain>
    </source>
</reference>
<dbReference type="InterPro" id="IPR008210">
    <property type="entry name" value="PEP_carboxykinase_N"/>
</dbReference>
<evidence type="ECO:0000313" key="1">
    <source>
        <dbReference type="EMBL" id="SCU70798.1"/>
    </source>
</evidence>
<dbReference type="GeneID" id="92376313"/>
<dbReference type="GO" id="GO:0004611">
    <property type="term" value="F:phosphoenolpyruvate carboxykinase activity"/>
    <property type="evidence" value="ECO:0007669"/>
    <property type="project" value="InterPro"/>
</dbReference>
<dbReference type="GO" id="GO:0017076">
    <property type="term" value="F:purine nucleotide binding"/>
    <property type="evidence" value="ECO:0007669"/>
    <property type="project" value="InterPro"/>
</dbReference>
<keyword evidence="2" id="KW-1185">Reference proteome</keyword>
<comment type="caution">
    <text evidence="1">The sequence shown here is derived from an EMBL/GenBank/DDBJ whole genome shotgun (WGS) entry which is preliminary data.</text>
</comment>
<dbReference type="SUPFAM" id="SSF68923">
    <property type="entry name" value="PEP carboxykinase N-terminal domain"/>
    <property type="match status" value="1"/>
</dbReference>
<proteinExistence type="predicted"/>
<dbReference type="Proteomes" id="UP000195570">
    <property type="component" value="Unassembled WGS sequence"/>
</dbReference>
<dbReference type="GO" id="GO:0006094">
    <property type="term" value="P:gluconeogenesis"/>
    <property type="evidence" value="ECO:0007669"/>
    <property type="project" value="InterPro"/>
</dbReference>
<gene>
    <name evidence="1" type="ORF">TEOVI_000237300</name>
</gene>
<dbReference type="VEuPathDB" id="TriTrypDB:TEOVI_000237300"/>
<protein>
    <submittedName>
        <fullName evidence="1">Uncharacterized protein</fullName>
    </submittedName>
</protein>
<sequence>MLRRVLSGAGVRLTACDSCVALLHHSQRRGVRYANMQEALKPQAGHSAGQMSILNEICCNPDAEEERRKPIFRHEVAPRLSPGSPAKNYLRTMYQWGYNSLTLFLKTNEDPGPWWNANSSTLVSNWSQVGDYANAGMWSGVWRYTYGVGEYNLRPYEVRGRAWGRRHNKAGAMSVDYYYNCNNQAEQKRPRQYFMFPHTPEHQMHRRLKNPELPGFKVIDGLHGKRVVREIQYHLGQGLRFYLIDGVFGSHPSTNTPYRIITDNPTHAYFASLAAIRKFNYVAQQEIMLSKRITQSPIDEWGWRRPGVLVYHAPSWDFESPRIVEEFGGPRPRDLGLEHPKFIALEPYSIPMKAVVAAEPSCDILLDATAFLCARWGFYADDKGLLTLVAESILSPDAQHLTLVVCENEGEADILRSSKYIFGARHHRIGDGWISRAWDVVSAPKSKVEACAHDLVEESLDRVHKPLPCRVGMPHARSHRHYGRRHVSGFGYKRKHSYTEDVTALAAAGGHLLSPKAKDVFASHPVRPSAFNLSSVDIVVVGSGSSASKIIIDGLQKRAMLYADPEKLQPALEAALNQAKSVKVVGSAEAKKLMQKLSETGSAHASV</sequence>
<accession>A0A1G4IFB6</accession>